<feature type="region of interest" description="Disordered" evidence="1">
    <location>
        <begin position="70"/>
        <end position="105"/>
    </location>
</feature>
<evidence type="ECO:0000313" key="3">
    <source>
        <dbReference type="EnsemblProtists" id="HpaP809150"/>
    </source>
</evidence>
<evidence type="ECO:0000313" key="4">
    <source>
        <dbReference type="Proteomes" id="UP000011713"/>
    </source>
</evidence>
<dbReference type="Proteomes" id="UP000011713">
    <property type="component" value="Unassembled WGS sequence"/>
</dbReference>
<reference evidence="3" key="2">
    <citation type="submission" date="2015-06" db="UniProtKB">
        <authorList>
            <consortium name="EnsemblProtists"/>
        </authorList>
    </citation>
    <scope>IDENTIFICATION</scope>
    <source>
        <strain evidence="3">Emoy2</strain>
    </source>
</reference>
<keyword evidence="4" id="KW-1185">Reference proteome</keyword>
<reference evidence="4" key="1">
    <citation type="journal article" date="2010" name="Science">
        <title>Signatures of adaptation to obligate biotrophy in the Hyaloperonospora arabidopsidis genome.</title>
        <authorList>
            <person name="Baxter L."/>
            <person name="Tripathy S."/>
            <person name="Ishaque N."/>
            <person name="Boot N."/>
            <person name="Cabral A."/>
            <person name="Kemen E."/>
            <person name="Thines M."/>
            <person name="Ah-Fong A."/>
            <person name="Anderson R."/>
            <person name="Badejoko W."/>
            <person name="Bittner-Eddy P."/>
            <person name="Boore J.L."/>
            <person name="Chibucos M.C."/>
            <person name="Coates M."/>
            <person name="Dehal P."/>
            <person name="Delehaunty K."/>
            <person name="Dong S."/>
            <person name="Downton P."/>
            <person name="Dumas B."/>
            <person name="Fabro G."/>
            <person name="Fronick C."/>
            <person name="Fuerstenberg S.I."/>
            <person name="Fulton L."/>
            <person name="Gaulin E."/>
            <person name="Govers F."/>
            <person name="Hughes L."/>
            <person name="Humphray S."/>
            <person name="Jiang R.H."/>
            <person name="Judelson H."/>
            <person name="Kamoun S."/>
            <person name="Kyung K."/>
            <person name="Meijer H."/>
            <person name="Minx P."/>
            <person name="Morris P."/>
            <person name="Nelson J."/>
            <person name="Phuntumart V."/>
            <person name="Qutob D."/>
            <person name="Rehmany A."/>
            <person name="Rougon-Cardoso A."/>
            <person name="Ryden P."/>
            <person name="Torto-Alalibo T."/>
            <person name="Studholme D."/>
            <person name="Wang Y."/>
            <person name="Win J."/>
            <person name="Wood J."/>
            <person name="Clifton S.W."/>
            <person name="Rogers J."/>
            <person name="Van den Ackerveken G."/>
            <person name="Jones J.D."/>
            <person name="McDowell J.M."/>
            <person name="Beynon J."/>
            <person name="Tyler B.M."/>
        </authorList>
    </citation>
    <scope>NUCLEOTIDE SEQUENCE [LARGE SCALE GENOMIC DNA]</scope>
    <source>
        <strain evidence="4">Emoy2</strain>
    </source>
</reference>
<dbReference type="EMBL" id="JH598667">
    <property type="status" value="NOT_ANNOTATED_CDS"/>
    <property type="molecule type" value="Genomic_DNA"/>
</dbReference>
<evidence type="ECO:0000256" key="2">
    <source>
        <dbReference type="SAM" id="SignalP"/>
    </source>
</evidence>
<dbReference type="HOGENOM" id="CLU_1869089_0_0_1"/>
<evidence type="ECO:0008006" key="5">
    <source>
        <dbReference type="Google" id="ProtNLM"/>
    </source>
</evidence>
<feature type="signal peptide" evidence="2">
    <location>
        <begin position="1"/>
        <end position="21"/>
    </location>
</feature>
<dbReference type="AlphaFoldDB" id="M4BRW0"/>
<feature type="chain" id="PRO_5004049326" description="RxLR effector candidate protein" evidence="2">
    <location>
        <begin position="22"/>
        <end position="137"/>
    </location>
</feature>
<dbReference type="VEuPathDB" id="FungiDB:HpaG809150"/>
<accession>M4BRW0</accession>
<organism evidence="3 4">
    <name type="scientific">Hyaloperonospora arabidopsidis (strain Emoy2)</name>
    <name type="common">Downy mildew agent</name>
    <name type="synonym">Peronospora arabidopsidis</name>
    <dbReference type="NCBI Taxonomy" id="559515"/>
    <lineage>
        <taxon>Eukaryota</taxon>
        <taxon>Sar</taxon>
        <taxon>Stramenopiles</taxon>
        <taxon>Oomycota</taxon>
        <taxon>Peronosporomycetes</taxon>
        <taxon>Peronosporales</taxon>
        <taxon>Peronosporaceae</taxon>
        <taxon>Hyaloperonospora</taxon>
    </lineage>
</organism>
<dbReference type="EnsemblProtists" id="HpaT809150">
    <property type="protein sequence ID" value="HpaP809150"/>
    <property type="gene ID" value="HpaG809150"/>
</dbReference>
<dbReference type="InParanoid" id="M4BRW0"/>
<name>M4BRW0_HYAAE</name>
<proteinExistence type="predicted"/>
<protein>
    <recommendedName>
        <fullName evidence="5">RxLR effector candidate protein</fullName>
    </recommendedName>
</protein>
<keyword evidence="2" id="KW-0732">Signal</keyword>
<sequence>MRMEGMNILALRKLKLALVWAQVDDHDMRDLANVLFQVHSNPTDAVGRHRLQFGASETFVGQEVFRSLHHGASRDRKGGGKRHLQQLAKQEKEEERTTISGKTRSELPTTRAPFWIRTWATISKRSLWSKTPRNQVA</sequence>
<evidence type="ECO:0000256" key="1">
    <source>
        <dbReference type="SAM" id="MobiDB-lite"/>
    </source>
</evidence>